<proteinExistence type="predicted"/>
<dbReference type="KEGG" id="tps:THAPSDRAFT_6542"/>
<accession>B8C4M0</accession>
<reference evidence="2 3" key="1">
    <citation type="journal article" date="2004" name="Science">
        <title>The genome of the diatom Thalassiosira pseudonana: ecology, evolution, and metabolism.</title>
        <authorList>
            <person name="Armbrust E.V."/>
            <person name="Berges J.A."/>
            <person name="Bowler C."/>
            <person name="Green B.R."/>
            <person name="Martinez D."/>
            <person name="Putnam N.H."/>
            <person name="Zhou S."/>
            <person name="Allen A.E."/>
            <person name="Apt K.E."/>
            <person name="Bechner M."/>
            <person name="Brzezinski M.A."/>
            <person name="Chaal B.K."/>
            <person name="Chiovitti A."/>
            <person name="Davis A.K."/>
            <person name="Demarest M.S."/>
            <person name="Detter J.C."/>
            <person name="Glavina T."/>
            <person name="Goodstein D."/>
            <person name="Hadi M.Z."/>
            <person name="Hellsten U."/>
            <person name="Hildebrand M."/>
            <person name="Jenkins B.D."/>
            <person name="Jurka J."/>
            <person name="Kapitonov V.V."/>
            <person name="Kroger N."/>
            <person name="Lau W.W."/>
            <person name="Lane T.W."/>
            <person name="Larimer F.W."/>
            <person name="Lippmeier J.C."/>
            <person name="Lucas S."/>
            <person name="Medina M."/>
            <person name="Montsant A."/>
            <person name="Obornik M."/>
            <person name="Parker M.S."/>
            <person name="Palenik B."/>
            <person name="Pazour G.J."/>
            <person name="Richardson P.M."/>
            <person name="Rynearson T.A."/>
            <person name="Saito M.A."/>
            <person name="Schwartz D.C."/>
            <person name="Thamatrakoln K."/>
            <person name="Valentin K."/>
            <person name="Vardi A."/>
            <person name="Wilkerson F.P."/>
            <person name="Rokhsar D.S."/>
        </authorList>
    </citation>
    <scope>NUCLEOTIDE SEQUENCE [LARGE SCALE GENOMIC DNA]</scope>
    <source>
        <strain evidence="2 3">CCMP1335</strain>
    </source>
</reference>
<feature type="signal peptide" evidence="1">
    <location>
        <begin position="1"/>
        <end position="25"/>
    </location>
</feature>
<dbReference type="InParanoid" id="B8C4M0"/>
<sequence length="168" mass="18967">MLRILIASAALLLASSVYNCQYSHASPTYRSVARHRPQLSLDAKTRYNGSNVFSRVARGCVAFVPRGGAIGRRGKVTVTNDSTDIAFISDADSVDTSANNGEETTSESFNLEQLSKQLKQEEIENIKKDQQFLKKQQQRREMDKTWLDKGITAVVEFFENVFRWEVLD</sequence>
<dbReference type="AlphaFoldDB" id="B8C4M0"/>
<reference evidence="2 3" key="2">
    <citation type="journal article" date="2008" name="Nature">
        <title>The Phaeodactylum genome reveals the evolutionary history of diatom genomes.</title>
        <authorList>
            <person name="Bowler C."/>
            <person name="Allen A.E."/>
            <person name="Badger J.H."/>
            <person name="Grimwood J."/>
            <person name="Jabbari K."/>
            <person name="Kuo A."/>
            <person name="Maheswari U."/>
            <person name="Martens C."/>
            <person name="Maumus F."/>
            <person name="Otillar R.P."/>
            <person name="Rayko E."/>
            <person name="Salamov A."/>
            <person name="Vandepoele K."/>
            <person name="Beszteri B."/>
            <person name="Gruber A."/>
            <person name="Heijde M."/>
            <person name="Katinka M."/>
            <person name="Mock T."/>
            <person name="Valentin K."/>
            <person name="Verret F."/>
            <person name="Berges J.A."/>
            <person name="Brownlee C."/>
            <person name="Cadoret J.P."/>
            <person name="Chiovitti A."/>
            <person name="Choi C.J."/>
            <person name="Coesel S."/>
            <person name="De Martino A."/>
            <person name="Detter J.C."/>
            <person name="Durkin C."/>
            <person name="Falciatore A."/>
            <person name="Fournet J."/>
            <person name="Haruta M."/>
            <person name="Huysman M.J."/>
            <person name="Jenkins B.D."/>
            <person name="Jiroutova K."/>
            <person name="Jorgensen R.E."/>
            <person name="Joubert Y."/>
            <person name="Kaplan A."/>
            <person name="Kroger N."/>
            <person name="Kroth P.G."/>
            <person name="La Roche J."/>
            <person name="Lindquist E."/>
            <person name="Lommer M."/>
            <person name="Martin-Jezequel V."/>
            <person name="Lopez P.J."/>
            <person name="Lucas S."/>
            <person name="Mangogna M."/>
            <person name="McGinnis K."/>
            <person name="Medlin L.K."/>
            <person name="Montsant A."/>
            <person name="Oudot-Le Secq M.P."/>
            <person name="Napoli C."/>
            <person name="Obornik M."/>
            <person name="Parker M.S."/>
            <person name="Petit J.L."/>
            <person name="Porcel B.M."/>
            <person name="Poulsen N."/>
            <person name="Robison M."/>
            <person name="Rychlewski L."/>
            <person name="Rynearson T.A."/>
            <person name="Schmutz J."/>
            <person name="Shapiro H."/>
            <person name="Siaut M."/>
            <person name="Stanley M."/>
            <person name="Sussman M.R."/>
            <person name="Taylor A.R."/>
            <person name="Vardi A."/>
            <person name="von Dassow P."/>
            <person name="Vyverman W."/>
            <person name="Willis A."/>
            <person name="Wyrwicz L.S."/>
            <person name="Rokhsar D.S."/>
            <person name="Weissenbach J."/>
            <person name="Armbrust E.V."/>
            <person name="Green B.R."/>
            <person name="Van de Peer Y."/>
            <person name="Grigoriev I.V."/>
        </authorList>
    </citation>
    <scope>NUCLEOTIDE SEQUENCE [LARGE SCALE GENOMIC DNA]</scope>
    <source>
        <strain evidence="2 3">CCMP1335</strain>
    </source>
</reference>
<dbReference type="EMBL" id="CM000643">
    <property type="protein sequence ID" value="EED91748.1"/>
    <property type="molecule type" value="Genomic_DNA"/>
</dbReference>
<evidence type="ECO:0000256" key="1">
    <source>
        <dbReference type="SAM" id="SignalP"/>
    </source>
</evidence>
<keyword evidence="3" id="KW-1185">Reference proteome</keyword>
<feature type="chain" id="PRO_5002869721" evidence="1">
    <location>
        <begin position="26"/>
        <end position="168"/>
    </location>
</feature>
<dbReference type="GeneID" id="7446343"/>
<keyword evidence="1" id="KW-0732">Signal</keyword>
<dbReference type="eggNOG" id="ENOG502TCSN">
    <property type="taxonomic scope" value="Eukaryota"/>
</dbReference>
<protein>
    <submittedName>
        <fullName evidence="2">Uncharacterized protein</fullName>
    </submittedName>
</protein>
<evidence type="ECO:0000313" key="2">
    <source>
        <dbReference type="EMBL" id="EED91748.1"/>
    </source>
</evidence>
<dbReference type="HOGENOM" id="CLU_1589740_0_0_1"/>
<evidence type="ECO:0000313" key="3">
    <source>
        <dbReference type="Proteomes" id="UP000001449"/>
    </source>
</evidence>
<dbReference type="Proteomes" id="UP000001449">
    <property type="component" value="Chromosome 6"/>
</dbReference>
<organism evidence="2 3">
    <name type="scientific">Thalassiosira pseudonana</name>
    <name type="common">Marine diatom</name>
    <name type="synonym">Cyclotella nana</name>
    <dbReference type="NCBI Taxonomy" id="35128"/>
    <lineage>
        <taxon>Eukaryota</taxon>
        <taxon>Sar</taxon>
        <taxon>Stramenopiles</taxon>
        <taxon>Ochrophyta</taxon>
        <taxon>Bacillariophyta</taxon>
        <taxon>Coscinodiscophyceae</taxon>
        <taxon>Thalassiosirophycidae</taxon>
        <taxon>Thalassiosirales</taxon>
        <taxon>Thalassiosiraceae</taxon>
        <taxon>Thalassiosira</taxon>
    </lineage>
</organism>
<dbReference type="PaxDb" id="35128-Thaps6542"/>
<dbReference type="RefSeq" id="XP_002291641.1">
    <property type="nucleotide sequence ID" value="XM_002291605.1"/>
</dbReference>
<gene>
    <name evidence="2" type="ORF">THAPSDRAFT_6542</name>
</gene>
<name>B8C4M0_THAPS</name>